<evidence type="ECO:0000313" key="2">
    <source>
        <dbReference type="Proteomes" id="UP000789901"/>
    </source>
</evidence>
<dbReference type="Proteomes" id="UP000789901">
    <property type="component" value="Unassembled WGS sequence"/>
</dbReference>
<comment type="caution">
    <text evidence="1">The sequence shown here is derived from an EMBL/GenBank/DDBJ whole genome shotgun (WGS) entry which is preliminary data.</text>
</comment>
<dbReference type="CDD" id="cd02961">
    <property type="entry name" value="PDI_a_family"/>
    <property type="match status" value="1"/>
</dbReference>
<evidence type="ECO:0000313" key="1">
    <source>
        <dbReference type="EMBL" id="CAG8768335.1"/>
    </source>
</evidence>
<dbReference type="SUPFAM" id="SSF52833">
    <property type="entry name" value="Thioredoxin-like"/>
    <property type="match status" value="1"/>
</dbReference>
<organism evidence="1 2">
    <name type="scientific">Gigaspora margarita</name>
    <dbReference type="NCBI Taxonomy" id="4874"/>
    <lineage>
        <taxon>Eukaryota</taxon>
        <taxon>Fungi</taxon>
        <taxon>Fungi incertae sedis</taxon>
        <taxon>Mucoromycota</taxon>
        <taxon>Glomeromycotina</taxon>
        <taxon>Glomeromycetes</taxon>
        <taxon>Diversisporales</taxon>
        <taxon>Gigasporaceae</taxon>
        <taxon>Gigaspora</taxon>
    </lineage>
</organism>
<dbReference type="InterPro" id="IPR036249">
    <property type="entry name" value="Thioredoxin-like_sf"/>
</dbReference>
<reference evidence="1 2" key="1">
    <citation type="submission" date="2021-06" db="EMBL/GenBank/DDBJ databases">
        <authorList>
            <person name="Kallberg Y."/>
            <person name="Tangrot J."/>
            <person name="Rosling A."/>
        </authorList>
    </citation>
    <scope>NUCLEOTIDE SEQUENCE [LARGE SCALE GENOMIC DNA]</scope>
    <source>
        <strain evidence="1 2">120-4 pot B 10/14</strain>
    </source>
</reference>
<gene>
    <name evidence="1" type="ORF">GMARGA_LOCUS18240</name>
</gene>
<sequence>VYAHDEPTSNSNIVVLTPDSFDQMIGKEKFVLKYEQLANVFAHGKDWVIIANVNAVSSFSTLKWYDKSELNNPTDYSGGCGLED</sequence>
<protein>
    <submittedName>
        <fullName evidence="1">34051_t:CDS:1</fullName>
    </submittedName>
</protein>
<dbReference type="EMBL" id="CAJVQB010014428">
    <property type="protein sequence ID" value="CAG8768335.1"/>
    <property type="molecule type" value="Genomic_DNA"/>
</dbReference>
<feature type="non-terminal residue" evidence="1">
    <location>
        <position position="1"/>
    </location>
</feature>
<name>A0ABN7VG59_GIGMA</name>
<keyword evidence="2" id="KW-1185">Reference proteome</keyword>
<proteinExistence type="predicted"/>
<accession>A0ABN7VG59</accession>